<organism evidence="2 3">
    <name type="scientific">Sulfobacillus benefaciens</name>
    <dbReference type="NCBI Taxonomy" id="453960"/>
    <lineage>
        <taxon>Bacteria</taxon>
        <taxon>Bacillati</taxon>
        <taxon>Bacillota</taxon>
        <taxon>Clostridia</taxon>
        <taxon>Eubacteriales</taxon>
        <taxon>Clostridiales Family XVII. Incertae Sedis</taxon>
        <taxon>Sulfobacillus</taxon>
    </lineage>
</organism>
<dbReference type="AlphaFoldDB" id="A0A2T2X8C7"/>
<protein>
    <recommendedName>
        <fullName evidence="4">CopG family transcriptional regulator</fullName>
    </recommendedName>
</protein>
<dbReference type="Proteomes" id="UP000242699">
    <property type="component" value="Unassembled WGS sequence"/>
</dbReference>
<dbReference type="EMBL" id="PXYT01000007">
    <property type="protein sequence ID" value="PSR30764.1"/>
    <property type="molecule type" value="Genomic_DNA"/>
</dbReference>
<gene>
    <name evidence="2" type="ORF">C7B43_04650</name>
</gene>
<evidence type="ECO:0000256" key="1">
    <source>
        <dbReference type="SAM" id="MobiDB-lite"/>
    </source>
</evidence>
<feature type="region of interest" description="Disordered" evidence="1">
    <location>
        <begin position="63"/>
        <end position="85"/>
    </location>
</feature>
<evidence type="ECO:0000313" key="2">
    <source>
        <dbReference type="EMBL" id="PSR30764.1"/>
    </source>
</evidence>
<evidence type="ECO:0000313" key="3">
    <source>
        <dbReference type="Proteomes" id="UP000242699"/>
    </source>
</evidence>
<accession>A0A2T2X8C7</accession>
<sequence length="85" mass="9344">MANFHGKSRAYVAFQARLTPELKERLAKMSYEGGFSQVAIVNAALEYYLDHVETGSVSLEKDLESVSESLPGIPNPKKKNPGTDD</sequence>
<comment type="caution">
    <text evidence="2">The sequence shown here is derived from an EMBL/GenBank/DDBJ whole genome shotgun (WGS) entry which is preliminary data.</text>
</comment>
<name>A0A2T2X8C7_9FIRM</name>
<feature type="compositionally biased region" description="Basic residues" evidence="1">
    <location>
        <begin position="76"/>
        <end position="85"/>
    </location>
</feature>
<evidence type="ECO:0008006" key="4">
    <source>
        <dbReference type="Google" id="ProtNLM"/>
    </source>
</evidence>
<reference evidence="2 3" key="1">
    <citation type="journal article" date="2014" name="BMC Genomics">
        <title>Comparison of environmental and isolate Sulfobacillus genomes reveals diverse carbon, sulfur, nitrogen, and hydrogen metabolisms.</title>
        <authorList>
            <person name="Justice N.B."/>
            <person name="Norman A."/>
            <person name="Brown C.T."/>
            <person name="Singh A."/>
            <person name="Thomas B.C."/>
            <person name="Banfield J.F."/>
        </authorList>
    </citation>
    <scope>NUCLEOTIDE SEQUENCE [LARGE SCALE GENOMIC DNA]</scope>
    <source>
        <strain evidence="2">AMDSBA1</strain>
    </source>
</reference>
<proteinExistence type="predicted"/>